<dbReference type="EC" id="3.4.-.-" evidence="3"/>
<feature type="transmembrane region" description="Helical" evidence="1">
    <location>
        <begin position="12"/>
        <end position="35"/>
    </location>
</feature>
<feature type="transmembrane region" description="Helical" evidence="1">
    <location>
        <begin position="221"/>
        <end position="243"/>
    </location>
</feature>
<dbReference type="GO" id="GO:0016787">
    <property type="term" value="F:hydrolase activity"/>
    <property type="evidence" value="ECO:0007669"/>
    <property type="project" value="UniProtKB-KW"/>
</dbReference>
<dbReference type="RefSeq" id="WP_343162948.1">
    <property type="nucleotide sequence ID" value="NZ_JBHRSV010000028.1"/>
</dbReference>
<proteinExistence type="predicted"/>
<feature type="transmembrane region" description="Helical" evidence="1">
    <location>
        <begin position="144"/>
        <end position="161"/>
    </location>
</feature>
<organism evidence="3 4">
    <name type="scientific">Hyphobacterium vulgare</name>
    <dbReference type="NCBI Taxonomy" id="1736751"/>
    <lineage>
        <taxon>Bacteria</taxon>
        <taxon>Pseudomonadati</taxon>
        <taxon>Pseudomonadota</taxon>
        <taxon>Alphaproteobacteria</taxon>
        <taxon>Maricaulales</taxon>
        <taxon>Maricaulaceae</taxon>
        <taxon>Hyphobacterium</taxon>
    </lineage>
</organism>
<dbReference type="InterPro" id="IPR003675">
    <property type="entry name" value="Rce1/LyrA-like_dom"/>
</dbReference>
<accession>A0ABV6ZZL0</accession>
<keyword evidence="3" id="KW-0378">Hydrolase</keyword>
<keyword evidence="1" id="KW-0812">Transmembrane</keyword>
<dbReference type="Proteomes" id="UP001595379">
    <property type="component" value="Unassembled WGS sequence"/>
</dbReference>
<gene>
    <name evidence="3" type="ORF">ACFOOR_12660</name>
</gene>
<evidence type="ECO:0000313" key="4">
    <source>
        <dbReference type="Proteomes" id="UP001595379"/>
    </source>
</evidence>
<dbReference type="Pfam" id="PF02517">
    <property type="entry name" value="Rce1-like"/>
    <property type="match status" value="1"/>
</dbReference>
<comment type="caution">
    <text evidence="3">The sequence shown here is derived from an EMBL/GenBank/DDBJ whole genome shotgun (WGS) entry which is preliminary data.</text>
</comment>
<name>A0ABV6ZZL0_9PROT</name>
<feature type="transmembrane region" description="Helical" evidence="1">
    <location>
        <begin position="99"/>
        <end position="124"/>
    </location>
</feature>
<keyword evidence="4" id="KW-1185">Reference proteome</keyword>
<dbReference type="EMBL" id="JBHRSV010000028">
    <property type="protein sequence ID" value="MFC2926961.1"/>
    <property type="molecule type" value="Genomic_DNA"/>
</dbReference>
<dbReference type="PANTHER" id="PTHR43592:SF15">
    <property type="entry name" value="CAAX AMINO TERMINAL PROTEASE FAMILY PROTEIN"/>
    <property type="match status" value="1"/>
</dbReference>
<sequence>MTATATKTARLWSFRDGIVVLGAAMLAYTLMSWGHMAVVARTVGMEAYLGSGDRLPASILVVSQASKAAALLGALWLLGLVPKRLDWSAVGLKPVKRGWLILGVVAGLGFVVTGLLLVKAMIAFVPDWAGMTRSPFAFGQANGWAMSAAFLALTFAITPFAEEVFFRGFLYKWMKGHRPAWLAALVSSAIFGASHIIPPQAINAFILALVLIWIYEKSGSIWPAILAHAVNNIAGTLLSALAAQGHLPAFLTAPG</sequence>
<dbReference type="PANTHER" id="PTHR43592">
    <property type="entry name" value="CAAX AMINO TERMINAL PROTEASE"/>
    <property type="match status" value="1"/>
</dbReference>
<feature type="transmembrane region" description="Helical" evidence="1">
    <location>
        <begin position="182"/>
        <end position="215"/>
    </location>
</feature>
<evidence type="ECO:0000259" key="2">
    <source>
        <dbReference type="Pfam" id="PF02517"/>
    </source>
</evidence>
<reference evidence="4" key="1">
    <citation type="journal article" date="2019" name="Int. J. Syst. Evol. Microbiol.">
        <title>The Global Catalogue of Microorganisms (GCM) 10K type strain sequencing project: providing services to taxonomists for standard genome sequencing and annotation.</title>
        <authorList>
            <consortium name="The Broad Institute Genomics Platform"/>
            <consortium name="The Broad Institute Genome Sequencing Center for Infectious Disease"/>
            <person name="Wu L."/>
            <person name="Ma J."/>
        </authorList>
    </citation>
    <scope>NUCLEOTIDE SEQUENCE [LARGE SCALE GENOMIC DNA]</scope>
    <source>
        <strain evidence="4">KCTC 52487</strain>
    </source>
</reference>
<feature type="transmembrane region" description="Helical" evidence="1">
    <location>
        <begin position="55"/>
        <end position="78"/>
    </location>
</feature>
<evidence type="ECO:0000256" key="1">
    <source>
        <dbReference type="SAM" id="Phobius"/>
    </source>
</evidence>
<protein>
    <submittedName>
        <fullName evidence="3">CPBP family intramembrane glutamic endopeptidase</fullName>
        <ecNumber evidence="3">3.4.-.-</ecNumber>
    </submittedName>
</protein>
<keyword evidence="1" id="KW-1133">Transmembrane helix</keyword>
<feature type="domain" description="CAAX prenyl protease 2/Lysostaphin resistance protein A-like" evidence="2">
    <location>
        <begin position="146"/>
        <end position="233"/>
    </location>
</feature>
<evidence type="ECO:0000313" key="3">
    <source>
        <dbReference type="EMBL" id="MFC2926961.1"/>
    </source>
</evidence>
<keyword evidence="1" id="KW-0472">Membrane</keyword>